<reference evidence="2 3" key="1">
    <citation type="submission" date="2011-10" db="EMBL/GenBank/DDBJ databases">
        <title>The Improved High-Quality Draft genome of Leptonema illini DSM 21528.</title>
        <authorList>
            <consortium name="US DOE Joint Genome Institute (JGI-PGF)"/>
            <person name="Lucas S."/>
            <person name="Copeland A."/>
            <person name="Lapidus A."/>
            <person name="Glavina del Rio T."/>
            <person name="Dalin E."/>
            <person name="Tice H."/>
            <person name="Bruce D."/>
            <person name="Goodwin L."/>
            <person name="Pitluck S."/>
            <person name="Peters L."/>
            <person name="Mikhailova N."/>
            <person name="Held B."/>
            <person name="Kyrpides N."/>
            <person name="Mavromatis K."/>
            <person name="Ivanova N."/>
            <person name="Markowitz V."/>
            <person name="Cheng J.-F."/>
            <person name="Hugenholtz P."/>
            <person name="Woyke T."/>
            <person name="Wu D."/>
            <person name="Gronow S."/>
            <person name="Wellnitz S."/>
            <person name="Brambilla E.-M."/>
            <person name="Klenk H.-P."/>
            <person name="Eisen J.A."/>
        </authorList>
    </citation>
    <scope>NUCLEOTIDE SEQUENCE [LARGE SCALE GENOMIC DNA]</scope>
    <source>
        <strain evidence="2 3">DSM 21528</strain>
    </source>
</reference>
<dbReference type="STRING" id="183.GCA_002009735_03187"/>
<dbReference type="AlphaFoldDB" id="H2CH66"/>
<proteinExistence type="predicted"/>
<keyword evidence="3" id="KW-1185">Reference proteome</keyword>
<name>H2CH66_9LEPT</name>
<evidence type="ECO:0000313" key="3">
    <source>
        <dbReference type="Proteomes" id="UP000005737"/>
    </source>
</evidence>
<dbReference type="Proteomes" id="UP000005737">
    <property type="component" value="Unassembled WGS sequence"/>
</dbReference>
<evidence type="ECO:0000313" key="2">
    <source>
        <dbReference type="EMBL" id="EHQ06936.1"/>
    </source>
</evidence>
<evidence type="ECO:0000256" key="1">
    <source>
        <dbReference type="SAM" id="MobiDB-lite"/>
    </source>
</evidence>
<organism evidence="2 3">
    <name type="scientific">Leptonema illini DSM 21528</name>
    <dbReference type="NCBI Taxonomy" id="929563"/>
    <lineage>
        <taxon>Bacteria</taxon>
        <taxon>Pseudomonadati</taxon>
        <taxon>Spirochaetota</taxon>
        <taxon>Spirochaetia</taxon>
        <taxon>Leptospirales</taxon>
        <taxon>Leptospiraceae</taxon>
        <taxon>Leptonema</taxon>
    </lineage>
</organism>
<feature type="compositionally biased region" description="Basic and acidic residues" evidence="1">
    <location>
        <begin position="55"/>
        <end position="70"/>
    </location>
</feature>
<dbReference type="HOGENOM" id="CLU_1658639_0_0_12"/>
<sequence length="159" mass="18200">MRNIQSLLITILLMLQASTVTFLYFIHSAFQRREDEVASLNERFFELKAECKLREKAPEATEKSTSDAPRRTRPQAAGPAPTGEQKKPTEQTRVDPSTLATVWVLPHPPRNKGRFIKFESFTDRIGPGGQEYFVFKEWTGDGFVETVVLSSELRWDVRP</sequence>
<dbReference type="RefSeq" id="WP_002772645.1">
    <property type="nucleotide sequence ID" value="NZ_JH597773.1"/>
</dbReference>
<accession>H2CH66</accession>
<gene>
    <name evidence="2" type="ORF">Lepil_2260</name>
</gene>
<dbReference type="EMBL" id="JH597773">
    <property type="protein sequence ID" value="EHQ06936.1"/>
    <property type="molecule type" value="Genomic_DNA"/>
</dbReference>
<protein>
    <submittedName>
        <fullName evidence="2">Uncharacterized protein</fullName>
    </submittedName>
</protein>
<feature type="compositionally biased region" description="Basic and acidic residues" evidence="1">
    <location>
        <begin position="84"/>
        <end position="93"/>
    </location>
</feature>
<feature type="region of interest" description="Disordered" evidence="1">
    <location>
        <begin position="55"/>
        <end position="99"/>
    </location>
</feature>